<sequence length="148" mass="17441">MSIKRLQDIDNWDIKLKDYIHTLSEEDNDSKVYLNITWQEKIIKYGDIFVSYNEQAQQIRGWILIYCNNINTLTAYCAGLNVLKEYRGKKIGKELLTQGVNLCKNKFKVLTLYCNPKNNIALNMYKSFGFKERNIKKDELNLFALDLE</sequence>
<evidence type="ECO:0000313" key="2">
    <source>
        <dbReference type="EMBL" id="SUB85578.1"/>
    </source>
</evidence>
<dbReference type="PROSITE" id="PS51186">
    <property type="entry name" value="GNAT"/>
    <property type="match status" value="1"/>
</dbReference>
<dbReference type="SUPFAM" id="SSF55729">
    <property type="entry name" value="Acyl-CoA N-acyltransferases (Nat)"/>
    <property type="match status" value="1"/>
</dbReference>
<dbReference type="InterPro" id="IPR000182">
    <property type="entry name" value="GNAT_dom"/>
</dbReference>
<evidence type="ECO:0000259" key="1">
    <source>
        <dbReference type="PROSITE" id="PS51186"/>
    </source>
</evidence>
<dbReference type="GeneID" id="91082499"/>
<accession>A0A379DYP0</accession>
<dbReference type="RefSeq" id="WP_021668726.1">
    <property type="nucleotide sequence ID" value="NZ_UGTL01000001.1"/>
</dbReference>
<reference evidence="2 3" key="1">
    <citation type="submission" date="2018-06" db="EMBL/GenBank/DDBJ databases">
        <authorList>
            <consortium name="Pathogen Informatics"/>
            <person name="Doyle S."/>
        </authorList>
    </citation>
    <scope>NUCLEOTIDE SEQUENCE [LARGE SCALE GENOMIC DNA]</scope>
    <source>
        <strain evidence="2 3">NCTC11157</strain>
    </source>
</reference>
<gene>
    <name evidence="2" type="ORF">NCTC11157_01308</name>
</gene>
<keyword evidence="2" id="KW-0808">Transferase</keyword>
<dbReference type="GO" id="GO:0016747">
    <property type="term" value="F:acyltransferase activity, transferring groups other than amino-acyl groups"/>
    <property type="evidence" value="ECO:0007669"/>
    <property type="project" value="InterPro"/>
</dbReference>
<dbReference type="CDD" id="cd04301">
    <property type="entry name" value="NAT_SF"/>
    <property type="match status" value="1"/>
</dbReference>
<proteinExistence type="predicted"/>
<dbReference type="Pfam" id="PF00583">
    <property type="entry name" value="Acetyltransf_1"/>
    <property type="match status" value="1"/>
</dbReference>
<dbReference type="EMBL" id="UGTL01000001">
    <property type="protein sequence ID" value="SUB85578.1"/>
    <property type="molecule type" value="Genomic_DNA"/>
</dbReference>
<dbReference type="OrthoDB" id="9799601at2"/>
<evidence type="ECO:0000313" key="3">
    <source>
        <dbReference type="Proteomes" id="UP000254072"/>
    </source>
</evidence>
<organism evidence="2 3">
    <name type="scientific">Prevotella disiens</name>
    <dbReference type="NCBI Taxonomy" id="28130"/>
    <lineage>
        <taxon>Bacteria</taxon>
        <taxon>Pseudomonadati</taxon>
        <taxon>Bacteroidota</taxon>
        <taxon>Bacteroidia</taxon>
        <taxon>Bacteroidales</taxon>
        <taxon>Prevotellaceae</taxon>
        <taxon>Prevotella</taxon>
    </lineage>
</organism>
<protein>
    <submittedName>
        <fullName evidence="2">Ribosomal-protein-alanine acetyltransferase</fullName>
    </submittedName>
</protein>
<dbReference type="AlphaFoldDB" id="A0A379DYP0"/>
<dbReference type="InterPro" id="IPR016181">
    <property type="entry name" value="Acyl_CoA_acyltransferase"/>
</dbReference>
<name>A0A379DYP0_9BACT</name>
<dbReference type="Gene3D" id="3.40.630.30">
    <property type="match status" value="1"/>
</dbReference>
<feature type="domain" description="N-acetyltransferase" evidence="1">
    <location>
        <begin position="9"/>
        <end position="148"/>
    </location>
</feature>
<dbReference type="Proteomes" id="UP000254072">
    <property type="component" value="Unassembled WGS sequence"/>
</dbReference>